<dbReference type="Pfam" id="PF07686">
    <property type="entry name" value="V-set"/>
    <property type="match status" value="1"/>
</dbReference>
<evidence type="ECO:0000256" key="5">
    <source>
        <dbReference type="ARBA" id="ARBA00023319"/>
    </source>
</evidence>
<evidence type="ECO:0000256" key="2">
    <source>
        <dbReference type="ARBA" id="ARBA00023136"/>
    </source>
</evidence>
<dbReference type="InterPro" id="IPR051275">
    <property type="entry name" value="Cell_adhesion_signaling"/>
</dbReference>
<keyword evidence="4" id="KW-0325">Glycoprotein</keyword>
<feature type="compositionally biased region" description="Polar residues" evidence="6">
    <location>
        <begin position="593"/>
        <end position="610"/>
    </location>
</feature>
<proteinExistence type="predicted"/>
<evidence type="ECO:0000256" key="6">
    <source>
        <dbReference type="SAM" id="MobiDB-lite"/>
    </source>
</evidence>
<dbReference type="PANTHER" id="PTHR11640">
    <property type="entry name" value="NEPHRIN"/>
    <property type="match status" value="1"/>
</dbReference>
<evidence type="ECO:0000256" key="3">
    <source>
        <dbReference type="ARBA" id="ARBA00023157"/>
    </source>
</evidence>
<dbReference type="InterPro" id="IPR003598">
    <property type="entry name" value="Ig_sub2"/>
</dbReference>
<dbReference type="SMART" id="SM00408">
    <property type="entry name" value="IGc2"/>
    <property type="match status" value="2"/>
</dbReference>
<dbReference type="GO" id="GO:0005886">
    <property type="term" value="C:plasma membrane"/>
    <property type="evidence" value="ECO:0007669"/>
    <property type="project" value="TreeGrafter"/>
</dbReference>
<protein>
    <recommendedName>
        <fullName evidence="8">Ig-like domain-containing protein</fullName>
    </recommendedName>
</protein>
<dbReference type="GO" id="GO:0005911">
    <property type="term" value="C:cell-cell junction"/>
    <property type="evidence" value="ECO:0007669"/>
    <property type="project" value="TreeGrafter"/>
</dbReference>
<evidence type="ECO:0000313" key="9">
    <source>
        <dbReference type="EMBL" id="CAC5372548.1"/>
    </source>
</evidence>
<dbReference type="Gene3D" id="2.60.40.10">
    <property type="entry name" value="Immunoglobulins"/>
    <property type="match status" value="3"/>
</dbReference>
<dbReference type="PROSITE" id="PS50835">
    <property type="entry name" value="IG_LIKE"/>
    <property type="match status" value="2"/>
</dbReference>
<sequence length="662" mass="76195">MNINLNTIVHFTEFSRENDTVIVKAGASVVLFCNITPTRWPEWHWLGVNESNYDVFSIGYMINPTLPNKRNLEIIANISEGKYNLQIKNASLNEEGHYMCSFVNQRKEITHYIVELKIKVPPKNITINDANTGILHGTENQPLVLNCSVYSRNTKEAIMWFNDSLLLGIGGPGTFELTIIPLKYDNGRIYRCIVNSSVLRSTLRKNVQLDIKYKPFITFNKGKHLLRVNETHSLTVLYIVDSNPVATRIVLEKNFKLYQVSTRNTTLTLNLFNLSRNDSGTYVCRAENGIGEGYISTEIIVQYPPSIEIKTDLDKKVLQCLPNGEPQHYTFYPWLHKSEFGEIIRYLKNTETINLQVNEATLHLYQYNGIYVCRVENGVSYINGTVIQSGQVFVRQNDKPVFVSQNKQRQYGTIGMEIDIRVFVYSCPKFHILKVQTRGYLSVEYDYIDIQNANVIDGIYSKDFRMNGFLIALHGFIIEANDFTSYKFWIENSFGDANFTVDLIDTEKQFSRSLNIYWQISRSFIGGLLLGIACTIFRGFYRKKSRKNARRQVNQEVHYDEVELADNNPSHPTLRNSHPVDTDYVIVQEPESRNSGNENPSETNSSEDMSNRSLYVASELQDYENSYQPLDLDNYEKNMYDETQVCSINILSAENTYVNTVL</sequence>
<reference evidence="9 10" key="1">
    <citation type="submission" date="2020-06" db="EMBL/GenBank/DDBJ databases">
        <authorList>
            <person name="Li R."/>
            <person name="Bekaert M."/>
        </authorList>
    </citation>
    <scope>NUCLEOTIDE SEQUENCE [LARGE SCALE GENOMIC DNA]</scope>
    <source>
        <strain evidence="10">wild</strain>
    </source>
</reference>
<evidence type="ECO:0000256" key="1">
    <source>
        <dbReference type="ARBA" id="ARBA00004479"/>
    </source>
</evidence>
<dbReference type="GO" id="GO:0098609">
    <property type="term" value="P:cell-cell adhesion"/>
    <property type="evidence" value="ECO:0007669"/>
    <property type="project" value="TreeGrafter"/>
</dbReference>
<feature type="transmembrane region" description="Helical" evidence="7">
    <location>
        <begin position="516"/>
        <end position="541"/>
    </location>
</feature>
<feature type="region of interest" description="Disordered" evidence="6">
    <location>
        <begin position="560"/>
        <end position="610"/>
    </location>
</feature>
<dbReference type="InterPro" id="IPR007110">
    <property type="entry name" value="Ig-like_dom"/>
</dbReference>
<organism evidence="9 10">
    <name type="scientific">Mytilus coruscus</name>
    <name type="common">Sea mussel</name>
    <dbReference type="NCBI Taxonomy" id="42192"/>
    <lineage>
        <taxon>Eukaryota</taxon>
        <taxon>Metazoa</taxon>
        <taxon>Spiralia</taxon>
        <taxon>Lophotrochozoa</taxon>
        <taxon>Mollusca</taxon>
        <taxon>Bivalvia</taxon>
        <taxon>Autobranchia</taxon>
        <taxon>Pteriomorphia</taxon>
        <taxon>Mytilida</taxon>
        <taxon>Mytiloidea</taxon>
        <taxon>Mytilidae</taxon>
        <taxon>Mytilinae</taxon>
        <taxon>Mytilus</taxon>
    </lineage>
</organism>
<keyword evidence="5" id="KW-0393">Immunoglobulin domain</keyword>
<feature type="compositionally biased region" description="Polar residues" evidence="6">
    <location>
        <begin position="567"/>
        <end position="576"/>
    </location>
</feature>
<keyword evidence="10" id="KW-1185">Reference proteome</keyword>
<evidence type="ECO:0000256" key="4">
    <source>
        <dbReference type="ARBA" id="ARBA00023180"/>
    </source>
</evidence>
<dbReference type="SUPFAM" id="SSF48726">
    <property type="entry name" value="Immunoglobulin"/>
    <property type="match status" value="2"/>
</dbReference>
<dbReference type="InterPro" id="IPR003599">
    <property type="entry name" value="Ig_sub"/>
</dbReference>
<gene>
    <name evidence="9" type="ORF">MCOR_10605</name>
</gene>
<dbReference type="OrthoDB" id="6143670at2759"/>
<dbReference type="InterPro" id="IPR013783">
    <property type="entry name" value="Ig-like_fold"/>
</dbReference>
<dbReference type="AlphaFoldDB" id="A0A6J8ARQ4"/>
<keyword evidence="2 7" id="KW-0472">Membrane</keyword>
<keyword evidence="7" id="KW-1133">Transmembrane helix</keyword>
<evidence type="ECO:0000256" key="7">
    <source>
        <dbReference type="SAM" id="Phobius"/>
    </source>
</evidence>
<name>A0A6J8ARQ4_MYTCO</name>
<dbReference type="InterPro" id="IPR036179">
    <property type="entry name" value="Ig-like_dom_sf"/>
</dbReference>
<accession>A0A6J8ARQ4</accession>
<feature type="domain" description="Ig-like" evidence="8">
    <location>
        <begin position="12"/>
        <end position="110"/>
    </location>
</feature>
<keyword evidence="3" id="KW-1015">Disulfide bond</keyword>
<comment type="subcellular location">
    <subcellularLocation>
        <location evidence="1">Membrane</location>
        <topology evidence="1">Single-pass type I membrane protein</topology>
    </subcellularLocation>
</comment>
<keyword evidence="7" id="KW-0812">Transmembrane</keyword>
<dbReference type="InterPro" id="IPR013106">
    <property type="entry name" value="Ig_V-set"/>
</dbReference>
<dbReference type="GO" id="GO:0050839">
    <property type="term" value="F:cell adhesion molecule binding"/>
    <property type="evidence" value="ECO:0007669"/>
    <property type="project" value="TreeGrafter"/>
</dbReference>
<dbReference type="PANTHER" id="PTHR11640:SF164">
    <property type="entry name" value="MAM DOMAIN-CONTAINING GLYCOSYLPHOSPHATIDYLINOSITOL ANCHOR PROTEIN 1"/>
    <property type="match status" value="1"/>
</dbReference>
<dbReference type="SMART" id="SM00409">
    <property type="entry name" value="IG"/>
    <property type="match status" value="4"/>
</dbReference>
<dbReference type="Proteomes" id="UP000507470">
    <property type="component" value="Unassembled WGS sequence"/>
</dbReference>
<evidence type="ECO:0000313" key="10">
    <source>
        <dbReference type="Proteomes" id="UP000507470"/>
    </source>
</evidence>
<feature type="domain" description="Ig-like" evidence="8">
    <location>
        <begin position="122"/>
        <end position="302"/>
    </location>
</feature>
<evidence type="ECO:0000259" key="8">
    <source>
        <dbReference type="PROSITE" id="PS50835"/>
    </source>
</evidence>
<dbReference type="EMBL" id="CACVKT020001854">
    <property type="protein sequence ID" value="CAC5372548.1"/>
    <property type="molecule type" value="Genomic_DNA"/>
</dbReference>